<keyword evidence="2" id="KW-0472">Membrane</keyword>
<feature type="region of interest" description="Disordered" evidence="1">
    <location>
        <begin position="83"/>
        <end position="106"/>
    </location>
</feature>
<protein>
    <submittedName>
        <fullName evidence="3">Uncharacterized protein</fullName>
    </submittedName>
</protein>
<evidence type="ECO:0000256" key="2">
    <source>
        <dbReference type="SAM" id="Phobius"/>
    </source>
</evidence>
<accession>A0A6L9SC92</accession>
<feature type="region of interest" description="Disordered" evidence="1">
    <location>
        <begin position="1"/>
        <end position="30"/>
    </location>
</feature>
<evidence type="ECO:0000313" key="3">
    <source>
        <dbReference type="EMBL" id="NEE02693.1"/>
    </source>
</evidence>
<keyword evidence="2" id="KW-0812">Transmembrane</keyword>
<comment type="caution">
    <text evidence="3">The sequence shown here is derived from an EMBL/GenBank/DDBJ whole genome shotgun (WGS) entry which is preliminary data.</text>
</comment>
<organism evidence="3 4">
    <name type="scientific">Phytoactinopolyspora halotolerans</name>
    <dbReference type="NCBI Taxonomy" id="1981512"/>
    <lineage>
        <taxon>Bacteria</taxon>
        <taxon>Bacillati</taxon>
        <taxon>Actinomycetota</taxon>
        <taxon>Actinomycetes</taxon>
        <taxon>Jiangellales</taxon>
        <taxon>Jiangellaceae</taxon>
        <taxon>Phytoactinopolyspora</taxon>
    </lineage>
</organism>
<dbReference type="AlphaFoldDB" id="A0A6L9SC92"/>
<dbReference type="RefSeq" id="WP_163741491.1">
    <property type="nucleotide sequence ID" value="NZ_JAAGOA010000016.1"/>
</dbReference>
<evidence type="ECO:0000256" key="1">
    <source>
        <dbReference type="SAM" id="MobiDB-lite"/>
    </source>
</evidence>
<dbReference type="Proteomes" id="UP000475214">
    <property type="component" value="Unassembled WGS sequence"/>
</dbReference>
<feature type="transmembrane region" description="Helical" evidence="2">
    <location>
        <begin position="43"/>
        <end position="64"/>
    </location>
</feature>
<name>A0A6L9SC92_9ACTN</name>
<proteinExistence type="predicted"/>
<dbReference type="EMBL" id="JAAGOA010000016">
    <property type="protein sequence ID" value="NEE02693.1"/>
    <property type="molecule type" value="Genomic_DNA"/>
</dbReference>
<gene>
    <name evidence="3" type="ORF">G1H10_21240</name>
</gene>
<feature type="region of interest" description="Disordered" evidence="1">
    <location>
        <begin position="130"/>
        <end position="150"/>
    </location>
</feature>
<keyword evidence="4" id="KW-1185">Reference proteome</keyword>
<keyword evidence="2" id="KW-1133">Transmembrane helix</keyword>
<sequence>MMNDDDQMRRLFRGVKFPDEPAATSTAADDLKRGERYVRRRRVASWSAGVAGVAAVATAAAFTFPGDDPANGPELDVAGNETLTQQDNTSPAPEPEPEPDEQPAGAELSFDSTRQLLLDTAVEHLDPAHEHLPGESANAGTGNDGDGNWRISTKLDWTVPGESGLGMIQAGVTTPGYVSSDEHALDDFAVTMGCEIGTDACTEQTIPGTDETVWVSDGDPARDLVFSVVYERADGSLTGIGVHTLFGNNSTEPVSEVDVDLEQAFAFVTDEDLSVDPRETERAEVIEAEEYEQRRMEESQQEGDFSSTEQVPAPEAVDMTDDEVQAAFAACTESVEEWSEYEPLFGIRAEVDAEPTTPAAWLIAEQGDTKLHCSLNGSGRFAGAGLFGSAAAKDLPYLRGPVEAKQADYGLYTSTIDRVTVQVSGGPEQDAIMRDGYWFFPTDEVDTRMIALRGYDAAGELVYDSTEDDAECYADPDRTEVLIPGEDEDVAPEACKPMVEWDH</sequence>
<reference evidence="3 4" key="1">
    <citation type="submission" date="2020-02" db="EMBL/GenBank/DDBJ databases">
        <authorList>
            <person name="Li X.-J."/>
            <person name="Han X.-M."/>
        </authorList>
    </citation>
    <scope>NUCLEOTIDE SEQUENCE [LARGE SCALE GENOMIC DNA]</scope>
    <source>
        <strain evidence="3 4">CCTCC AB 2017055</strain>
    </source>
</reference>
<evidence type="ECO:0000313" key="4">
    <source>
        <dbReference type="Proteomes" id="UP000475214"/>
    </source>
</evidence>